<evidence type="ECO:0000313" key="2">
    <source>
        <dbReference type="Proteomes" id="UP001610063"/>
    </source>
</evidence>
<dbReference type="RefSeq" id="WP_159582234.1">
    <property type="nucleotide sequence ID" value="NZ_JBIPKE010000020.1"/>
</dbReference>
<proteinExistence type="predicted"/>
<name>A0ABW7NEM3_9BACT</name>
<dbReference type="SUPFAM" id="SSF158682">
    <property type="entry name" value="TerB-like"/>
    <property type="match status" value="1"/>
</dbReference>
<reference evidence="1 2" key="1">
    <citation type="journal article" date="2013" name="Int. J. Syst. Evol. Microbiol.">
        <title>Marinoscillum luteum sp. nov., isolated from marine sediment.</title>
        <authorList>
            <person name="Cha I.T."/>
            <person name="Park S.J."/>
            <person name="Kim S.J."/>
            <person name="Kim J.G."/>
            <person name="Jung M.Y."/>
            <person name="Shin K.S."/>
            <person name="Kwon K.K."/>
            <person name="Yang S.H."/>
            <person name="Seo Y.S."/>
            <person name="Rhee S.K."/>
        </authorList>
    </citation>
    <scope>NUCLEOTIDE SEQUENCE [LARGE SCALE GENOMIC DNA]</scope>
    <source>
        <strain evidence="1 2">KCTC 23939</strain>
    </source>
</reference>
<dbReference type="InterPro" id="IPR029024">
    <property type="entry name" value="TerB-like"/>
</dbReference>
<keyword evidence="2" id="KW-1185">Reference proteome</keyword>
<dbReference type="Gene3D" id="1.10.3680.10">
    <property type="entry name" value="TerB-like"/>
    <property type="match status" value="1"/>
</dbReference>
<gene>
    <name evidence="1" type="ORF">ACHKAR_21720</name>
</gene>
<evidence type="ECO:0000313" key="1">
    <source>
        <dbReference type="EMBL" id="MFH6986087.1"/>
    </source>
</evidence>
<dbReference type="EMBL" id="JBIPKE010000020">
    <property type="protein sequence ID" value="MFH6986087.1"/>
    <property type="molecule type" value="Genomic_DNA"/>
</dbReference>
<protein>
    <submittedName>
        <fullName evidence="1">TerB family tellurite resistance protein</fullName>
    </submittedName>
</protein>
<organism evidence="1 2">
    <name type="scientific">Marinoscillum luteum</name>
    <dbReference type="NCBI Taxonomy" id="861051"/>
    <lineage>
        <taxon>Bacteria</taxon>
        <taxon>Pseudomonadati</taxon>
        <taxon>Bacteroidota</taxon>
        <taxon>Cytophagia</taxon>
        <taxon>Cytophagales</taxon>
        <taxon>Reichenbachiellaceae</taxon>
        <taxon>Marinoscillum</taxon>
    </lineage>
</organism>
<accession>A0ABW7NEM3</accession>
<comment type="caution">
    <text evidence="1">The sequence shown here is derived from an EMBL/GenBank/DDBJ whole genome shotgun (WGS) entry which is preliminary data.</text>
</comment>
<sequence>MIRTHLNLLVQLAKVDGVVVQDEIDLIAQIGEANGMSSSDISACFEDSSLIENLENLTDDEKYEYIYNIVQLMKIDGRLYKEEIRFCAKLASKLGYNEDVLLELMLKIYSDPEISADKASLKSTIQQYLKK</sequence>
<dbReference type="Proteomes" id="UP001610063">
    <property type="component" value="Unassembled WGS sequence"/>
</dbReference>
<dbReference type="CDD" id="cd07177">
    <property type="entry name" value="terB_like"/>
    <property type="match status" value="1"/>
</dbReference>